<evidence type="ECO:0000313" key="1">
    <source>
        <dbReference type="EMBL" id="MEW9491840.1"/>
    </source>
</evidence>
<name>A0ACC6TPX9_9CREN</name>
<organism evidence="1 2">
    <name type="scientific">Candidatus Aramenus sulfurataquae</name>
    <dbReference type="NCBI Taxonomy" id="1326980"/>
    <lineage>
        <taxon>Archaea</taxon>
        <taxon>Thermoproteota</taxon>
        <taxon>Thermoprotei</taxon>
        <taxon>Sulfolobales</taxon>
        <taxon>Sulfolobaceae</taxon>
        <taxon>Candidatus Aramenus</taxon>
    </lineage>
</organism>
<sequence>MHKVAVIGTGKIGTAIIRALLESYPSVRIISTGRRDETLMKAKSMGVEATKDNDYAVRESDLVILSVKPQHFSTVLSQVKSWEGKKVVSVMAGIRASTLSSLLKGAKVVRAMPNINAIVKRSVTAIAENGGRDEEIEEVFRALGTVYWVPEEMLDVWTALVGSGPAFISEIIDGLVLGAVECGMPRDLAYNAVLDMIAGTVENLRLNGDHPVTLRDLVTTPSGTTIRGLMTMEEQGVKSALIKTVESAYRRAKEIGNEIDRKIRD</sequence>
<reference evidence="1" key="1">
    <citation type="submission" date="2024-07" db="EMBL/GenBank/DDBJ databases">
        <title>Metagenome and Metagenome-Assembled Genomes of Archaea from a hot spring from the geothermal field of Los Azufres, Mexico.</title>
        <authorList>
            <person name="Marin-Paredes R."/>
            <person name="Martinez-Romero E."/>
            <person name="Servin-Garciduenas L.E."/>
        </authorList>
    </citation>
    <scope>NUCLEOTIDE SEQUENCE</scope>
    <source>
        <strain evidence="1">AZ1-454</strain>
    </source>
</reference>
<keyword evidence="1" id="KW-0560">Oxidoreductase</keyword>
<comment type="caution">
    <text evidence="1">The sequence shown here is derived from an EMBL/GenBank/DDBJ whole genome shotgun (WGS) entry which is preliminary data.</text>
</comment>
<dbReference type="EMBL" id="JZWS03000008">
    <property type="protein sequence ID" value="MEW9491840.1"/>
    <property type="molecule type" value="Genomic_DNA"/>
</dbReference>
<dbReference type="Proteomes" id="UP000053480">
    <property type="component" value="Unassembled WGS sequence"/>
</dbReference>
<dbReference type="EC" id="1.5.1.2" evidence="1"/>
<protein>
    <submittedName>
        <fullName evidence="1">Pyrroline-5-carboxylate reductase</fullName>
        <ecNumber evidence="1">1.5.1.2</ecNumber>
    </submittedName>
</protein>
<evidence type="ECO:0000313" key="2">
    <source>
        <dbReference type="Proteomes" id="UP000053480"/>
    </source>
</evidence>
<accession>A0ACC6TPX9</accession>
<gene>
    <name evidence="1" type="primary">proC</name>
    <name evidence="1" type="ORF">TQ35_0006530</name>
</gene>
<proteinExistence type="predicted"/>